<reference evidence="1" key="1">
    <citation type="submission" date="2016-05" db="EMBL/GenBank/DDBJ databases">
        <authorList>
            <person name="Lavstsen T."/>
            <person name="Jespersen J.S."/>
        </authorList>
    </citation>
    <scope>NUCLEOTIDE SEQUENCE</scope>
    <source>
        <tissue evidence="1">Brain</tissue>
    </source>
</reference>
<feature type="non-terminal residue" evidence="1">
    <location>
        <position position="1"/>
    </location>
</feature>
<name>A0A1A7XQC9_9TELE</name>
<protein>
    <submittedName>
        <fullName evidence="1">Family with sequence similarity 19 (Chemokine (C-C motif)-like), member A1</fullName>
    </submittedName>
</protein>
<sequence>GSGGVRWSLVWRERNAKRSLTTPAGCVTPGTRSKPRGTLSHTLHQHINTWRRGCTANTSDSKMEFGCSCIWINVWRVAD</sequence>
<gene>
    <name evidence="1" type="primary">FAM19A1</name>
</gene>
<proteinExistence type="predicted"/>
<dbReference type="AlphaFoldDB" id="A0A1A7XQC9"/>
<dbReference type="EMBL" id="HADW01018813">
    <property type="protein sequence ID" value="SBP20213.1"/>
    <property type="molecule type" value="Transcribed_RNA"/>
</dbReference>
<reference evidence="1" key="2">
    <citation type="submission" date="2016-06" db="EMBL/GenBank/DDBJ databases">
        <title>The genome of a short-lived fish provides insights into sex chromosome evolution and the genetic control of aging.</title>
        <authorList>
            <person name="Reichwald K."/>
            <person name="Felder M."/>
            <person name="Petzold A."/>
            <person name="Koch P."/>
            <person name="Groth M."/>
            <person name="Platzer M."/>
        </authorList>
    </citation>
    <scope>NUCLEOTIDE SEQUENCE</scope>
    <source>
        <tissue evidence="1">Brain</tissue>
    </source>
</reference>
<organism evidence="1">
    <name type="scientific">Iconisemion striatum</name>
    <dbReference type="NCBI Taxonomy" id="60296"/>
    <lineage>
        <taxon>Eukaryota</taxon>
        <taxon>Metazoa</taxon>
        <taxon>Chordata</taxon>
        <taxon>Craniata</taxon>
        <taxon>Vertebrata</taxon>
        <taxon>Euteleostomi</taxon>
        <taxon>Actinopterygii</taxon>
        <taxon>Neopterygii</taxon>
        <taxon>Teleostei</taxon>
        <taxon>Neoteleostei</taxon>
        <taxon>Acanthomorphata</taxon>
        <taxon>Ovalentaria</taxon>
        <taxon>Atherinomorphae</taxon>
        <taxon>Cyprinodontiformes</taxon>
        <taxon>Nothobranchiidae</taxon>
        <taxon>Iconisemion</taxon>
    </lineage>
</organism>
<evidence type="ECO:0000313" key="1">
    <source>
        <dbReference type="EMBL" id="SBP20213.1"/>
    </source>
</evidence>
<accession>A0A1A7XQC9</accession>